<feature type="domain" description="Cell envelope-related transcriptional attenuator" evidence="13">
    <location>
        <begin position="90"/>
        <end position="233"/>
    </location>
</feature>
<evidence type="ECO:0000256" key="1">
    <source>
        <dbReference type="ARBA" id="ARBA00004401"/>
    </source>
</evidence>
<organism evidence="14 15">
    <name type="scientific">Candidatus Salinicoccus stercoripullorum</name>
    <dbReference type="NCBI Taxonomy" id="2838756"/>
    <lineage>
        <taxon>Bacteria</taxon>
        <taxon>Bacillati</taxon>
        <taxon>Bacillota</taxon>
        <taxon>Bacilli</taxon>
        <taxon>Bacillales</taxon>
        <taxon>Staphylococcaceae</taxon>
        <taxon>Salinicoccus</taxon>
    </lineage>
</organism>
<comment type="subcellular location">
    <subcellularLocation>
        <location evidence="1">Cell membrane</location>
        <topology evidence="1">Single-pass type II membrane protein</topology>
    </subcellularLocation>
</comment>
<protein>
    <recommendedName>
        <fullName evidence="11">Regulatory protein MsrR</fullName>
    </recommendedName>
</protein>
<evidence type="ECO:0000313" key="14">
    <source>
        <dbReference type="EMBL" id="HIW12876.1"/>
    </source>
</evidence>
<reference evidence="14" key="1">
    <citation type="journal article" date="2021" name="PeerJ">
        <title>Extensive microbial diversity within the chicken gut microbiome revealed by metagenomics and culture.</title>
        <authorList>
            <person name="Gilroy R."/>
            <person name="Ravi A."/>
            <person name="Getino M."/>
            <person name="Pursley I."/>
            <person name="Horton D.L."/>
            <person name="Alikhan N.F."/>
            <person name="Baker D."/>
            <person name="Gharbi K."/>
            <person name="Hall N."/>
            <person name="Watson M."/>
            <person name="Adriaenssens E.M."/>
            <person name="Foster-Nyarko E."/>
            <person name="Jarju S."/>
            <person name="Secka A."/>
            <person name="Antonio M."/>
            <person name="Oren A."/>
            <person name="Chaudhuri R.R."/>
            <person name="La Ragione R."/>
            <person name="Hildebrand F."/>
            <person name="Pallen M.J."/>
        </authorList>
    </citation>
    <scope>NUCLEOTIDE SEQUENCE</scope>
    <source>
        <strain evidence="14">ChiHjej13B12-752</strain>
    </source>
</reference>
<proteinExistence type="inferred from homology"/>
<keyword evidence="6 12" id="KW-1133">Transmembrane helix</keyword>
<keyword evidence="9" id="KW-0804">Transcription</keyword>
<evidence type="ECO:0000256" key="4">
    <source>
        <dbReference type="ARBA" id="ARBA00022692"/>
    </source>
</evidence>
<keyword evidence="8 12" id="KW-0472">Membrane</keyword>
<evidence type="ECO:0000256" key="2">
    <source>
        <dbReference type="ARBA" id="ARBA00006068"/>
    </source>
</evidence>
<reference evidence="14" key="2">
    <citation type="submission" date="2021-04" db="EMBL/GenBank/DDBJ databases">
        <authorList>
            <person name="Gilroy R."/>
        </authorList>
    </citation>
    <scope>NUCLEOTIDE SEQUENCE</scope>
    <source>
        <strain evidence="14">ChiHjej13B12-752</strain>
    </source>
</reference>
<dbReference type="PANTHER" id="PTHR33392">
    <property type="entry name" value="POLYISOPRENYL-TEICHOIC ACID--PEPTIDOGLYCAN TEICHOIC ACID TRANSFERASE TAGU"/>
    <property type="match status" value="1"/>
</dbReference>
<dbReference type="PANTHER" id="PTHR33392:SF8">
    <property type="entry name" value="REGULATORY PROTEIN MSRR"/>
    <property type="match status" value="1"/>
</dbReference>
<dbReference type="Gene3D" id="3.40.630.190">
    <property type="entry name" value="LCP protein"/>
    <property type="match status" value="1"/>
</dbReference>
<evidence type="ECO:0000313" key="15">
    <source>
        <dbReference type="Proteomes" id="UP000823989"/>
    </source>
</evidence>
<keyword evidence="5" id="KW-0735">Signal-anchor</keyword>
<keyword evidence="3" id="KW-1003">Cell membrane</keyword>
<dbReference type="GO" id="GO:0005886">
    <property type="term" value="C:plasma membrane"/>
    <property type="evidence" value="ECO:0007669"/>
    <property type="project" value="UniProtKB-SubCell"/>
</dbReference>
<evidence type="ECO:0000256" key="7">
    <source>
        <dbReference type="ARBA" id="ARBA00023015"/>
    </source>
</evidence>
<accession>A0A9D1QHH5</accession>
<comment type="similarity">
    <text evidence="2">Belongs to the LytR/CpsA/Psr (LCP) family.</text>
</comment>
<dbReference type="InterPro" id="IPR004474">
    <property type="entry name" value="LytR_CpsA_psr"/>
</dbReference>
<keyword evidence="7" id="KW-0805">Transcription regulation</keyword>
<evidence type="ECO:0000256" key="9">
    <source>
        <dbReference type="ARBA" id="ARBA00023163"/>
    </source>
</evidence>
<evidence type="ECO:0000256" key="12">
    <source>
        <dbReference type="SAM" id="Phobius"/>
    </source>
</evidence>
<evidence type="ECO:0000259" key="13">
    <source>
        <dbReference type="Pfam" id="PF03816"/>
    </source>
</evidence>
<name>A0A9D1QHH5_9STAP</name>
<keyword evidence="4 12" id="KW-0812">Transmembrane</keyword>
<feature type="transmembrane region" description="Helical" evidence="12">
    <location>
        <begin position="25"/>
        <end position="43"/>
    </location>
</feature>
<comment type="caution">
    <text evidence="14">The sequence shown here is derived from an EMBL/GenBank/DDBJ whole genome shotgun (WGS) entry which is preliminary data.</text>
</comment>
<dbReference type="Pfam" id="PF03816">
    <property type="entry name" value="LytR_cpsA_psr"/>
    <property type="match status" value="1"/>
</dbReference>
<sequence>MDNGYSRSERAGHTVKKKRLRKRGLIPLLIILLLAGGACYIYFSYQSGLDIAKESGVEQKTYEFNGVDDNDGKKNILLLGADREVDGSQRTDVIMIAQYDYMQKDMKLVSLMRDIYVDIPGYQSYKINSVYSLGGVELLRQTISQNFGIDVEEYAVVDYAAFESVVDVINKDGIPIDVEKDMSAKIDTELEKGPQRLDGSDLLAYARFRHDTEGDFGRVRRQQQVIDAVKDEAVSFGSIFKLPKIAGTGMGYVNTSMSDGEMYRMMASFLVRGDKNIETLTLPMEDTYQFMDTRHAGNVIDLDFETNNQELHDFLEGEPDEQ</sequence>
<dbReference type="NCBIfam" id="TIGR00350">
    <property type="entry name" value="lytR_cpsA_psr"/>
    <property type="match status" value="1"/>
</dbReference>
<evidence type="ECO:0000256" key="8">
    <source>
        <dbReference type="ARBA" id="ARBA00023136"/>
    </source>
</evidence>
<dbReference type="EMBL" id="DXHR01000025">
    <property type="protein sequence ID" value="HIW12876.1"/>
    <property type="molecule type" value="Genomic_DNA"/>
</dbReference>
<evidence type="ECO:0000256" key="10">
    <source>
        <dbReference type="ARBA" id="ARBA00037178"/>
    </source>
</evidence>
<comment type="function">
    <text evidence="10">Involved in SarA attenuation. Affects resistance to oxacillin and teicoplanin, as well as the synthesis of virulence factors.</text>
</comment>
<evidence type="ECO:0000256" key="3">
    <source>
        <dbReference type="ARBA" id="ARBA00022475"/>
    </source>
</evidence>
<evidence type="ECO:0000256" key="11">
    <source>
        <dbReference type="ARBA" id="ARBA00040752"/>
    </source>
</evidence>
<gene>
    <name evidence="14" type="ORF">H9891_06920</name>
</gene>
<evidence type="ECO:0000256" key="5">
    <source>
        <dbReference type="ARBA" id="ARBA00022968"/>
    </source>
</evidence>
<evidence type="ECO:0000256" key="6">
    <source>
        <dbReference type="ARBA" id="ARBA00022989"/>
    </source>
</evidence>
<dbReference type="AlphaFoldDB" id="A0A9D1QHH5"/>
<dbReference type="Proteomes" id="UP000823989">
    <property type="component" value="Unassembled WGS sequence"/>
</dbReference>
<dbReference type="InterPro" id="IPR050922">
    <property type="entry name" value="LytR/CpsA/Psr_CW_biosynth"/>
</dbReference>